<protein>
    <submittedName>
        <fullName evidence="1">Phosphomevalonate kinase</fullName>
    </submittedName>
</protein>
<dbReference type="OrthoDB" id="396914at2"/>
<gene>
    <name evidence="1" type="ORF">NCTC10118_00636</name>
</gene>
<reference evidence="1 2" key="1">
    <citation type="submission" date="2019-01" db="EMBL/GenBank/DDBJ databases">
        <authorList>
            <consortium name="Pathogen Informatics"/>
        </authorList>
    </citation>
    <scope>NUCLEOTIDE SEQUENCE [LARGE SCALE GENOMIC DNA]</scope>
    <source>
        <strain evidence="1 2">NCTC10118</strain>
    </source>
</reference>
<organism evidence="1 2">
    <name type="scientific">Mycoplasmopsis bovirhinis</name>
    <dbReference type="NCBI Taxonomy" id="29553"/>
    <lineage>
        <taxon>Bacteria</taxon>
        <taxon>Bacillati</taxon>
        <taxon>Mycoplasmatota</taxon>
        <taxon>Mycoplasmoidales</taxon>
        <taxon>Metamycoplasmataceae</taxon>
        <taxon>Mycoplasmopsis</taxon>
    </lineage>
</organism>
<dbReference type="EMBL" id="LR214972">
    <property type="protein sequence ID" value="VEU63593.1"/>
    <property type="molecule type" value="Genomic_DNA"/>
</dbReference>
<evidence type="ECO:0000313" key="1">
    <source>
        <dbReference type="EMBL" id="VEU63593.1"/>
    </source>
</evidence>
<dbReference type="GO" id="GO:0004631">
    <property type="term" value="F:phosphomevalonate kinase activity"/>
    <property type="evidence" value="ECO:0007669"/>
    <property type="project" value="InterPro"/>
</dbReference>
<dbReference type="InterPro" id="IPR027417">
    <property type="entry name" value="P-loop_NTPase"/>
</dbReference>
<sequence length="219" mass="25123">MKKNAHIIVLINGKRRSGKGLLTNAIKDLCMKSYGEHIYILSFAQPIKDITQPILTELRWDGQNKEVVRPLWIAMGEVGRNIDNNIWCGKVFEKIKDTINTLKSQNKNSLYLIDDLRFPNELDYFIKNVKLLNENSDDNTIIKVVSIRIEKFMDAEKFVPGVDDNSTEISFDKLTFAFDHIVPQDTLIDRNWSANFMAVDVIAKSIVENFIKNNGKSKS</sequence>
<dbReference type="AlphaFoldDB" id="A0A449AF38"/>
<keyword evidence="1" id="KW-0418">Kinase</keyword>
<dbReference type="RefSeq" id="WP_129621806.1">
    <property type="nucleotide sequence ID" value="NZ_LR214972.1"/>
</dbReference>
<proteinExistence type="predicted"/>
<keyword evidence="1" id="KW-0808">Transferase</keyword>
<dbReference type="GO" id="GO:0005737">
    <property type="term" value="C:cytoplasm"/>
    <property type="evidence" value="ECO:0007669"/>
    <property type="project" value="InterPro"/>
</dbReference>
<dbReference type="InterPro" id="IPR005919">
    <property type="entry name" value="Pmev_kin_anim"/>
</dbReference>
<dbReference type="Pfam" id="PF04275">
    <property type="entry name" value="P-mevalo_kinase"/>
    <property type="match status" value="1"/>
</dbReference>
<name>A0A449AF38_9BACT</name>
<keyword evidence="2" id="KW-1185">Reference proteome</keyword>
<dbReference type="Gene3D" id="3.40.50.300">
    <property type="entry name" value="P-loop containing nucleotide triphosphate hydrolases"/>
    <property type="match status" value="1"/>
</dbReference>
<dbReference type="Proteomes" id="UP000289952">
    <property type="component" value="Chromosome"/>
</dbReference>
<evidence type="ECO:0000313" key="2">
    <source>
        <dbReference type="Proteomes" id="UP000289952"/>
    </source>
</evidence>
<dbReference type="GO" id="GO:0006695">
    <property type="term" value="P:cholesterol biosynthetic process"/>
    <property type="evidence" value="ECO:0007669"/>
    <property type="project" value="InterPro"/>
</dbReference>
<accession>A0A449AF38</accession>